<evidence type="ECO:0000313" key="3">
    <source>
        <dbReference type="EMBL" id="GAA0948284.1"/>
    </source>
</evidence>
<dbReference type="SMART" id="SM00530">
    <property type="entry name" value="HTH_XRE"/>
    <property type="match status" value="1"/>
</dbReference>
<evidence type="ECO:0000313" key="4">
    <source>
        <dbReference type="Proteomes" id="UP001500665"/>
    </source>
</evidence>
<evidence type="ECO:0000259" key="2">
    <source>
        <dbReference type="PROSITE" id="PS50943"/>
    </source>
</evidence>
<dbReference type="Pfam" id="PF01381">
    <property type="entry name" value="HTH_3"/>
    <property type="match status" value="1"/>
</dbReference>
<feature type="domain" description="HTH cro/C1-type" evidence="2">
    <location>
        <begin position="44"/>
        <end position="98"/>
    </location>
</feature>
<organism evidence="3 4">
    <name type="scientific">Actinocorallia libanotica</name>
    <dbReference type="NCBI Taxonomy" id="46162"/>
    <lineage>
        <taxon>Bacteria</taxon>
        <taxon>Bacillati</taxon>
        <taxon>Actinomycetota</taxon>
        <taxon>Actinomycetes</taxon>
        <taxon>Streptosporangiales</taxon>
        <taxon>Thermomonosporaceae</taxon>
        <taxon>Actinocorallia</taxon>
    </lineage>
</organism>
<evidence type="ECO:0000256" key="1">
    <source>
        <dbReference type="SAM" id="MobiDB-lite"/>
    </source>
</evidence>
<name>A0ABN1QW20_9ACTN</name>
<sequence length="271" mass="28877">MTTQHEVYTPGLPADAHGFTGRDAEEFDEARAEALIAMKVAQAVYDRRTARGWSQTELARRARTTQTVVSRIENSAGIPTISIMVRLLSALGADLDLIIRDHDEDATGSDDPPEPVAGSSIADDQGAACTVRARKAEQGGTAIERSFTRSVVKAVAAKNLGAMRAASPAAFLHITPSAVAAFTAALENAVAHIPSPPGDVFAPAALICFRSGSYARSTAVTRGSDLDPREEFDIVIAPSHDLDRDDAEEAVEVVVEAFHRVWTMANNDRLA</sequence>
<proteinExistence type="predicted"/>
<dbReference type="EMBL" id="BAAAHH010000008">
    <property type="protein sequence ID" value="GAA0948284.1"/>
    <property type="molecule type" value="Genomic_DNA"/>
</dbReference>
<dbReference type="PROSITE" id="PS50943">
    <property type="entry name" value="HTH_CROC1"/>
    <property type="match status" value="1"/>
</dbReference>
<protein>
    <recommendedName>
        <fullName evidence="2">HTH cro/C1-type domain-containing protein</fullName>
    </recommendedName>
</protein>
<feature type="region of interest" description="Disordered" evidence="1">
    <location>
        <begin position="103"/>
        <end position="123"/>
    </location>
</feature>
<gene>
    <name evidence="3" type="ORF">GCM10009550_24480</name>
</gene>
<dbReference type="SUPFAM" id="SSF47413">
    <property type="entry name" value="lambda repressor-like DNA-binding domains"/>
    <property type="match status" value="1"/>
</dbReference>
<dbReference type="InterPro" id="IPR001387">
    <property type="entry name" value="Cro/C1-type_HTH"/>
</dbReference>
<accession>A0ABN1QW20</accession>
<dbReference type="Gene3D" id="1.10.260.40">
    <property type="entry name" value="lambda repressor-like DNA-binding domains"/>
    <property type="match status" value="1"/>
</dbReference>
<keyword evidence="4" id="KW-1185">Reference proteome</keyword>
<dbReference type="CDD" id="cd00093">
    <property type="entry name" value="HTH_XRE"/>
    <property type="match status" value="1"/>
</dbReference>
<dbReference type="RefSeq" id="WP_344239996.1">
    <property type="nucleotide sequence ID" value="NZ_BAAAHH010000008.1"/>
</dbReference>
<dbReference type="InterPro" id="IPR010982">
    <property type="entry name" value="Lambda_DNA-bd_dom_sf"/>
</dbReference>
<comment type="caution">
    <text evidence="3">The sequence shown here is derived from an EMBL/GenBank/DDBJ whole genome shotgun (WGS) entry which is preliminary data.</text>
</comment>
<reference evidence="3 4" key="1">
    <citation type="journal article" date="2019" name="Int. J. Syst. Evol. Microbiol.">
        <title>The Global Catalogue of Microorganisms (GCM) 10K type strain sequencing project: providing services to taxonomists for standard genome sequencing and annotation.</title>
        <authorList>
            <consortium name="The Broad Institute Genomics Platform"/>
            <consortium name="The Broad Institute Genome Sequencing Center for Infectious Disease"/>
            <person name="Wu L."/>
            <person name="Ma J."/>
        </authorList>
    </citation>
    <scope>NUCLEOTIDE SEQUENCE [LARGE SCALE GENOMIC DNA]</scope>
    <source>
        <strain evidence="3 4">JCM 10696</strain>
    </source>
</reference>
<dbReference type="Proteomes" id="UP001500665">
    <property type="component" value="Unassembled WGS sequence"/>
</dbReference>